<dbReference type="AlphaFoldDB" id="A0A426ZN72"/>
<name>A0A426ZN72_ENSVE</name>
<dbReference type="Proteomes" id="UP000287651">
    <property type="component" value="Unassembled WGS sequence"/>
</dbReference>
<accession>A0A426ZN72</accession>
<evidence type="ECO:0000256" key="1">
    <source>
        <dbReference type="SAM" id="MobiDB-lite"/>
    </source>
</evidence>
<proteinExistence type="predicted"/>
<comment type="caution">
    <text evidence="2">The sequence shown here is derived from an EMBL/GenBank/DDBJ whole genome shotgun (WGS) entry which is preliminary data.</text>
</comment>
<organism evidence="2 3">
    <name type="scientific">Ensete ventricosum</name>
    <name type="common">Abyssinian banana</name>
    <name type="synonym">Musa ensete</name>
    <dbReference type="NCBI Taxonomy" id="4639"/>
    <lineage>
        <taxon>Eukaryota</taxon>
        <taxon>Viridiplantae</taxon>
        <taxon>Streptophyta</taxon>
        <taxon>Embryophyta</taxon>
        <taxon>Tracheophyta</taxon>
        <taxon>Spermatophyta</taxon>
        <taxon>Magnoliopsida</taxon>
        <taxon>Liliopsida</taxon>
        <taxon>Zingiberales</taxon>
        <taxon>Musaceae</taxon>
        <taxon>Ensete</taxon>
    </lineage>
</organism>
<gene>
    <name evidence="2" type="ORF">B296_00032892</name>
</gene>
<sequence length="120" mass="13741">MCSRLSFAYRLPHDLSPRRRCRARLPHCNIALSSTVCYSLRHCPTANDQSDHSPTTCLCLHRQRNIATQEAEGHARTRRLGGRRRTETAAGHEILRHSIDARRAGNPCGQPREQRLLQDY</sequence>
<evidence type="ECO:0000313" key="3">
    <source>
        <dbReference type="Proteomes" id="UP000287651"/>
    </source>
</evidence>
<dbReference type="EMBL" id="AMZH03005815">
    <property type="protein sequence ID" value="RRT65428.1"/>
    <property type="molecule type" value="Genomic_DNA"/>
</dbReference>
<evidence type="ECO:0000313" key="2">
    <source>
        <dbReference type="EMBL" id="RRT65428.1"/>
    </source>
</evidence>
<feature type="region of interest" description="Disordered" evidence="1">
    <location>
        <begin position="70"/>
        <end position="92"/>
    </location>
</feature>
<reference evidence="2 3" key="1">
    <citation type="journal article" date="2014" name="Agronomy (Basel)">
        <title>A Draft Genome Sequence for Ensete ventricosum, the Drought-Tolerant Tree Against Hunger.</title>
        <authorList>
            <person name="Harrison J."/>
            <person name="Moore K.A."/>
            <person name="Paszkiewicz K."/>
            <person name="Jones T."/>
            <person name="Grant M."/>
            <person name="Ambacheew D."/>
            <person name="Muzemil S."/>
            <person name="Studholme D.J."/>
        </authorList>
    </citation>
    <scope>NUCLEOTIDE SEQUENCE [LARGE SCALE GENOMIC DNA]</scope>
</reference>
<protein>
    <submittedName>
        <fullName evidence="2">Uncharacterized protein</fullName>
    </submittedName>
</protein>